<comment type="similarity">
    <text evidence="12">Belongs to the class-I aminoacyl-tRNA synthetase family.</text>
</comment>
<keyword evidence="16" id="KW-1185">Reference proteome</keyword>
<organism evidence="15 16">
    <name type="scientific">Candidatus Microsaccharimonas sossegonensis</name>
    <dbReference type="NCBI Taxonomy" id="2506948"/>
    <lineage>
        <taxon>Bacteria</taxon>
        <taxon>Candidatus Saccharimonadota</taxon>
        <taxon>Candidatus Saccharimonadia</taxon>
        <taxon>Candidatus Saccharimonadales</taxon>
        <taxon>Candidatus Saccharimonadaceae</taxon>
        <taxon>Candidatus Microsaccharimonas</taxon>
    </lineage>
</organism>
<dbReference type="PRINTS" id="PR01041">
    <property type="entry name" value="TRNASYNTHMET"/>
</dbReference>
<keyword evidence="6 12" id="KW-0436">Ligase</keyword>
<name>A0A4Q0AGI8_9BACT</name>
<dbReference type="EMBL" id="SCKX01000001">
    <property type="protein sequence ID" value="RWZ78184.1"/>
    <property type="molecule type" value="Genomic_DNA"/>
</dbReference>
<dbReference type="EC" id="6.1.1.10" evidence="3"/>
<feature type="domain" description="Methionyl-tRNA synthetase anticodon-binding" evidence="14">
    <location>
        <begin position="376"/>
        <end position="471"/>
    </location>
</feature>
<dbReference type="GO" id="GO:0006431">
    <property type="term" value="P:methionyl-tRNA aminoacylation"/>
    <property type="evidence" value="ECO:0007669"/>
    <property type="project" value="InterPro"/>
</dbReference>
<evidence type="ECO:0000256" key="12">
    <source>
        <dbReference type="RuleBase" id="RU363039"/>
    </source>
</evidence>
<protein>
    <recommendedName>
        <fullName evidence="4">Methionine--tRNA ligase</fullName>
        <ecNumber evidence="3">6.1.1.10</ecNumber>
    </recommendedName>
    <alternativeName>
        <fullName evidence="11">Methionyl-tRNA synthetase</fullName>
    </alternativeName>
</protein>
<comment type="function">
    <text evidence="1">Is required not only for elongation of protein synthesis but also for the initiation of all mRNA translation through initiator tRNA(fMet) aminoacylation.</text>
</comment>
<evidence type="ECO:0000256" key="6">
    <source>
        <dbReference type="ARBA" id="ARBA00022598"/>
    </source>
</evidence>
<dbReference type="InterPro" id="IPR009080">
    <property type="entry name" value="tRNAsynth_Ia_anticodon-bd"/>
</dbReference>
<dbReference type="NCBIfam" id="TIGR00398">
    <property type="entry name" value="metG"/>
    <property type="match status" value="1"/>
</dbReference>
<comment type="caution">
    <text evidence="15">The sequence shown here is derived from an EMBL/GenBank/DDBJ whole genome shotgun (WGS) entry which is preliminary data.</text>
</comment>
<sequence>MEKKLYIATAIPYVNGTPHIGNALDYLIADIWTRYQKQNGHDVRFQVGTDEHGNKIAVKAAELGMTPKAYTDSSYVNFEALMKKVGTSYTDFVRTTDEHHVASVQYIWEKLQPFMYKGSYTGWYCVGHEAFFTDKEVQATNGVCPDHQTPYQQVSEDNYFFKTSAFTDHIRTALNDGIMQIYPEFRKLEFLELIKDGLVDVSVSRPKKNLTWGIPVPGDPDQIMYVWLDALANYITVLGYPDRPEWQEYWPADVQVIGKDILRFHAGIWPAMLIGLGLPLPKKLLAHGFVNIGGAKISKTVGNVIDPNEIIDTYGLDAFRYFFSRHIPTLDDGDFTWEKFEDAYNNELGNDLGNLIQRVASMIIKYQAGVIGESQQTEHDMSAYHAAMDGLEFNKAIDEVWNMVRSLNQYIDNVKPWDVAKGIGKDTEAEPHLAEILAHCAGALIQIGDLLVPFLPTAATKIQDIFESGVVKLPEGVLFPKVYIHTTDPRAPKA</sequence>
<dbReference type="InterPro" id="IPR023457">
    <property type="entry name" value="Met-tRNA_synth_2"/>
</dbReference>
<dbReference type="SUPFAM" id="SSF47323">
    <property type="entry name" value="Anticodon-binding domain of a subclass of class I aminoacyl-tRNA synthetases"/>
    <property type="match status" value="1"/>
</dbReference>
<dbReference type="Pfam" id="PF19303">
    <property type="entry name" value="Anticodon_3"/>
    <property type="match status" value="1"/>
</dbReference>
<feature type="domain" description="Methionyl/Leucyl tRNA synthetase" evidence="13">
    <location>
        <begin position="155"/>
        <end position="359"/>
    </location>
</feature>
<dbReference type="SUPFAM" id="SSF52374">
    <property type="entry name" value="Nucleotidylyl transferase"/>
    <property type="match status" value="1"/>
</dbReference>
<proteinExistence type="inferred from homology"/>
<dbReference type="Gene3D" id="1.10.730.10">
    <property type="entry name" value="Isoleucyl-tRNA Synthetase, Domain 1"/>
    <property type="match status" value="1"/>
</dbReference>
<keyword evidence="8 12" id="KW-0067">ATP-binding</keyword>
<dbReference type="GO" id="GO:0004825">
    <property type="term" value="F:methionine-tRNA ligase activity"/>
    <property type="evidence" value="ECO:0007669"/>
    <property type="project" value="UniProtKB-EC"/>
</dbReference>
<evidence type="ECO:0000256" key="2">
    <source>
        <dbReference type="ARBA" id="ARBA00004496"/>
    </source>
</evidence>
<dbReference type="InterPro" id="IPR041872">
    <property type="entry name" value="Anticodon_Met"/>
</dbReference>
<keyword evidence="9 12" id="KW-0648">Protein biosynthesis</keyword>
<accession>A0A4Q0AGI8</accession>
<evidence type="ECO:0000259" key="13">
    <source>
        <dbReference type="Pfam" id="PF09334"/>
    </source>
</evidence>
<dbReference type="InterPro" id="IPR015413">
    <property type="entry name" value="Methionyl/Leucyl_tRNA_Synth"/>
</dbReference>
<reference evidence="15" key="1">
    <citation type="submission" date="2019-01" db="EMBL/GenBank/DDBJ databases">
        <title>Genomic signatures and co-occurrence patterns of the ultra-small Saccharimodia (Patescibacteria phylum) suggest a symbiotic lifestyle.</title>
        <authorList>
            <person name="Lemos L."/>
            <person name="Medeiros J."/>
            <person name="Andreote F."/>
            <person name="Fernandes G."/>
            <person name="Varani A."/>
            <person name="Oliveira G."/>
            <person name="Pylro V."/>
        </authorList>
    </citation>
    <scope>NUCLEOTIDE SEQUENCE [LARGE SCALE GENOMIC DNA]</scope>
    <source>
        <strain evidence="15">AMD02</strain>
    </source>
</reference>
<dbReference type="GO" id="GO:0005737">
    <property type="term" value="C:cytoplasm"/>
    <property type="evidence" value="ECO:0007669"/>
    <property type="project" value="UniProtKB-SubCell"/>
</dbReference>
<evidence type="ECO:0000256" key="1">
    <source>
        <dbReference type="ARBA" id="ARBA00003314"/>
    </source>
</evidence>
<evidence type="ECO:0000256" key="11">
    <source>
        <dbReference type="ARBA" id="ARBA00030904"/>
    </source>
</evidence>
<evidence type="ECO:0000256" key="5">
    <source>
        <dbReference type="ARBA" id="ARBA00022490"/>
    </source>
</evidence>
<evidence type="ECO:0000256" key="10">
    <source>
        <dbReference type="ARBA" id="ARBA00023146"/>
    </source>
</evidence>
<dbReference type="InterPro" id="IPR001412">
    <property type="entry name" value="aa-tRNA-synth_I_CS"/>
</dbReference>
<dbReference type="PROSITE" id="PS00178">
    <property type="entry name" value="AA_TRNA_LIGASE_I"/>
    <property type="match status" value="1"/>
</dbReference>
<comment type="subcellular location">
    <subcellularLocation>
        <location evidence="2">Cytoplasm</location>
    </subcellularLocation>
</comment>
<dbReference type="Proteomes" id="UP000289257">
    <property type="component" value="Unassembled WGS sequence"/>
</dbReference>
<dbReference type="PANTHER" id="PTHR43326">
    <property type="entry name" value="METHIONYL-TRNA SYNTHETASE"/>
    <property type="match status" value="1"/>
</dbReference>
<dbReference type="InterPro" id="IPR014758">
    <property type="entry name" value="Met-tRNA_synth"/>
</dbReference>
<feature type="domain" description="Methionyl/Leucyl tRNA synthetase" evidence="13">
    <location>
        <begin position="6"/>
        <end position="148"/>
    </location>
</feature>
<dbReference type="PANTHER" id="PTHR43326:SF1">
    <property type="entry name" value="METHIONINE--TRNA LIGASE, MITOCHONDRIAL"/>
    <property type="match status" value="1"/>
</dbReference>
<dbReference type="InterPro" id="IPR033911">
    <property type="entry name" value="MetRS_core"/>
</dbReference>
<dbReference type="Gene3D" id="2.170.220.10">
    <property type="match status" value="1"/>
</dbReference>
<evidence type="ECO:0000256" key="8">
    <source>
        <dbReference type="ARBA" id="ARBA00022840"/>
    </source>
</evidence>
<dbReference type="Pfam" id="PF09334">
    <property type="entry name" value="tRNA-synt_1g"/>
    <property type="match status" value="2"/>
</dbReference>
<keyword evidence="5" id="KW-0963">Cytoplasm</keyword>
<keyword evidence="7 12" id="KW-0547">Nucleotide-binding</keyword>
<dbReference type="GO" id="GO:0005524">
    <property type="term" value="F:ATP binding"/>
    <property type="evidence" value="ECO:0007669"/>
    <property type="project" value="UniProtKB-KW"/>
</dbReference>
<dbReference type="InterPro" id="IPR014729">
    <property type="entry name" value="Rossmann-like_a/b/a_fold"/>
</dbReference>
<dbReference type="FunFam" id="2.170.220.10:FF:000003">
    <property type="entry name" value="Methionine--tRNA ligase"/>
    <property type="match status" value="1"/>
</dbReference>
<keyword evidence="10 12" id="KW-0030">Aminoacyl-tRNA synthetase</keyword>
<evidence type="ECO:0000256" key="9">
    <source>
        <dbReference type="ARBA" id="ARBA00022917"/>
    </source>
</evidence>
<dbReference type="Gene3D" id="3.40.50.620">
    <property type="entry name" value="HUPs"/>
    <property type="match status" value="1"/>
</dbReference>
<gene>
    <name evidence="15" type="ORF">EOT05_00215</name>
</gene>
<dbReference type="AlphaFoldDB" id="A0A4Q0AGI8"/>
<evidence type="ECO:0000313" key="16">
    <source>
        <dbReference type="Proteomes" id="UP000289257"/>
    </source>
</evidence>
<dbReference type="CDD" id="cd07957">
    <property type="entry name" value="Anticodon_Ia_Met"/>
    <property type="match status" value="1"/>
</dbReference>
<dbReference type="CDD" id="cd00814">
    <property type="entry name" value="MetRS_core"/>
    <property type="match status" value="1"/>
</dbReference>
<evidence type="ECO:0000313" key="15">
    <source>
        <dbReference type="EMBL" id="RWZ78184.1"/>
    </source>
</evidence>
<evidence type="ECO:0000256" key="7">
    <source>
        <dbReference type="ARBA" id="ARBA00022741"/>
    </source>
</evidence>
<evidence type="ECO:0000256" key="4">
    <source>
        <dbReference type="ARBA" id="ARBA00018753"/>
    </source>
</evidence>
<evidence type="ECO:0000256" key="3">
    <source>
        <dbReference type="ARBA" id="ARBA00012838"/>
    </source>
</evidence>
<evidence type="ECO:0000259" key="14">
    <source>
        <dbReference type="Pfam" id="PF19303"/>
    </source>
</evidence>